<dbReference type="Proteomes" id="UP000824890">
    <property type="component" value="Unassembled WGS sequence"/>
</dbReference>
<dbReference type="Pfam" id="PF01426">
    <property type="entry name" value="BAH"/>
    <property type="match status" value="1"/>
</dbReference>
<organism evidence="3 4">
    <name type="scientific">Brassica napus</name>
    <name type="common">Rape</name>
    <dbReference type="NCBI Taxonomy" id="3708"/>
    <lineage>
        <taxon>Eukaryota</taxon>
        <taxon>Viridiplantae</taxon>
        <taxon>Streptophyta</taxon>
        <taxon>Embryophyta</taxon>
        <taxon>Tracheophyta</taxon>
        <taxon>Spermatophyta</taxon>
        <taxon>Magnoliopsida</taxon>
        <taxon>eudicotyledons</taxon>
        <taxon>Gunneridae</taxon>
        <taxon>Pentapetalae</taxon>
        <taxon>rosids</taxon>
        <taxon>malvids</taxon>
        <taxon>Brassicales</taxon>
        <taxon>Brassicaceae</taxon>
        <taxon>Brassiceae</taxon>
        <taxon>Brassica</taxon>
    </lineage>
</organism>
<dbReference type="InterPro" id="IPR001025">
    <property type="entry name" value="BAH_dom"/>
</dbReference>
<dbReference type="InterPro" id="IPR008395">
    <property type="entry name" value="Agenet-like_dom"/>
</dbReference>
<dbReference type="PROSITE" id="PS51038">
    <property type="entry name" value="BAH"/>
    <property type="match status" value="1"/>
</dbReference>
<dbReference type="SMART" id="SM00743">
    <property type="entry name" value="Agenet"/>
    <property type="match status" value="2"/>
</dbReference>
<evidence type="ECO:0000256" key="1">
    <source>
        <dbReference type="SAM" id="MobiDB-lite"/>
    </source>
</evidence>
<accession>A0ABQ8DS20</accession>
<dbReference type="CDD" id="cd20405">
    <property type="entry name" value="Tudor_Agenet_AtDUF_rpt1_3"/>
    <property type="match status" value="1"/>
</dbReference>
<dbReference type="Gene3D" id="2.30.30.490">
    <property type="match status" value="1"/>
</dbReference>
<feature type="domain" description="BAH" evidence="2">
    <location>
        <begin position="220"/>
        <end position="339"/>
    </location>
</feature>
<evidence type="ECO:0000259" key="2">
    <source>
        <dbReference type="PROSITE" id="PS51038"/>
    </source>
</evidence>
<dbReference type="SMART" id="SM00439">
    <property type="entry name" value="BAH"/>
    <property type="match status" value="1"/>
</dbReference>
<reference evidence="3 4" key="1">
    <citation type="submission" date="2021-05" db="EMBL/GenBank/DDBJ databases">
        <title>Genome Assembly of Synthetic Allotetraploid Brassica napus Reveals Homoeologous Exchanges between Subgenomes.</title>
        <authorList>
            <person name="Davis J.T."/>
        </authorList>
    </citation>
    <scope>NUCLEOTIDE SEQUENCE [LARGE SCALE GENOMIC DNA]</scope>
    <source>
        <strain evidence="4">cv. Da-Ae</strain>
        <tissue evidence="3">Seedling</tissue>
    </source>
</reference>
<feature type="compositionally biased region" description="Basic and acidic residues" evidence="1">
    <location>
        <begin position="669"/>
        <end position="689"/>
    </location>
</feature>
<dbReference type="EMBL" id="JAGKQM010000003">
    <property type="protein sequence ID" value="KAH0932165.1"/>
    <property type="molecule type" value="Genomic_DNA"/>
</dbReference>
<evidence type="ECO:0000313" key="4">
    <source>
        <dbReference type="Proteomes" id="UP000824890"/>
    </source>
</evidence>
<dbReference type="PANTHER" id="PTHR31917:SF157">
    <property type="entry name" value="BAH DOMAIN-CONTAINING PROTEIN"/>
    <property type="match status" value="1"/>
</dbReference>
<dbReference type="PANTHER" id="PTHR31917">
    <property type="entry name" value="AGENET DOMAIN-CONTAINING PROTEIN-RELATED"/>
    <property type="match status" value="1"/>
</dbReference>
<dbReference type="CDD" id="cd04721">
    <property type="entry name" value="BAH_plant_1"/>
    <property type="match status" value="1"/>
</dbReference>
<dbReference type="Pfam" id="PF05641">
    <property type="entry name" value="Agenet"/>
    <property type="match status" value="1"/>
</dbReference>
<evidence type="ECO:0000313" key="3">
    <source>
        <dbReference type="EMBL" id="KAH0932165.1"/>
    </source>
</evidence>
<feature type="non-terminal residue" evidence="3">
    <location>
        <position position="722"/>
    </location>
</feature>
<sequence length="722" mass="81959">MIPAVKIASWCFAALSSFYNCFHVFVSDRSADLRNFPLTGLFSAFSNPNFFFKMCEDDHHFVEWKEHFVSQERGNRVVHYFLKDSSGESILAVVGTERSVRHMFYVVSEDFVRAYGSENSIDSGFKWRSRREVVDWLTSMLSKQNTQGNWSKSPKCDSGESNGSPEFPGYGFAAQRAQATEEARFPINLRVHNWEIMWSGTSWMCGKQLKHYPSFCRNGITIGVQSFVFVMSKADDLYVAYLEDMYEDKRGLKKVRVRWFHHTKEVKGAVSLKNPHPKEVFITPHSQVISAECVDGPATVLTREHYEECIASFPNSLLARVHMCYRQLKKNKIKPFDLSKLRGYLDQPIMSCLSSMEADPVVCGMNKEEDEQWSEGENGAERSKKKQAHLLTRYESSCKRLKLDPLGKSFPSLVDAHKNTCYNGVTKPDAKIEFLCQDSGIRGCWFRCTVLEVSRKQVKLQYDDIEDEDGYGNLEEWVPSLKSAMPDKLGMRSSNRPTIRPAPPDAKIADFDPTIGEAVDAWWNDGWWEGVVVATGKPNADDLQIYIPGENLCLTVHRKDVRISRDWVGDSWVDIDPKPEILSLVASDASPKARLSMSSTLANDAKAKPIAMADIVEVAKLRGDKLDLLGEQNKEHKDYGAVKECDESRQEDKEIGSNQTNAYVNNEKTVQDHKEDDVTVNDEKVRKSESDFTLTDTTTTLVTTQKGSDSWFDLVGAEERRV</sequence>
<keyword evidence="4" id="KW-1185">Reference proteome</keyword>
<protein>
    <recommendedName>
        <fullName evidence="2">BAH domain-containing protein</fullName>
    </recommendedName>
</protein>
<comment type="caution">
    <text evidence="3">The sequence shown here is derived from an EMBL/GenBank/DDBJ whole genome shotgun (WGS) entry which is preliminary data.</text>
</comment>
<dbReference type="InterPro" id="IPR014002">
    <property type="entry name" value="Agenet_dom_plant"/>
</dbReference>
<feature type="region of interest" description="Disordered" evidence="1">
    <location>
        <begin position="666"/>
        <end position="689"/>
    </location>
</feature>
<name>A0ABQ8DS20_BRANA</name>
<proteinExistence type="predicted"/>
<gene>
    <name evidence="3" type="ORF">HID58_009282</name>
</gene>
<dbReference type="InterPro" id="IPR043151">
    <property type="entry name" value="BAH_sf"/>
</dbReference>